<dbReference type="SUPFAM" id="SSF158745">
    <property type="entry name" value="LanC-like"/>
    <property type="match status" value="1"/>
</dbReference>
<dbReference type="RefSeq" id="WP_342610602.1">
    <property type="nucleotide sequence ID" value="NZ_CP128356.1"/>
</dbReference>
<keyword evidence="3" id="KW-0614">Plasmid</keyword>
<dbReference type="Pfam" id="PF13575">
    <property type="entry name" value="DUF4135"/>
    <property type="match status" value="1"/>
</dbReference>
<dbReference type="PIRSF" id="PIRSF037228">
    <property type="entry name" value="Lant_mod_RumM"/>
    <property type="match status" value="1"/>
</dbReference>
<dbReference type="EMBL" id="CP128356">
    <property type="protein sequence ID" value="XAF71652.1"/>
    <property type="molecule type" value="Genomic_DNA"/>
</dbReference>
<dbReference type="SMART" id="SM01260">
    <property type="entry name" value="LANC_like"/>
    <property type="match status" value="1"/>
</dbReference>
<feature type="domain" description="Lantibiotic biosynthesis protein dehydration" evidence="2">
    <location>
        <begin position="94"/>
        <end position="445"/>
    </location>
</feature>
<organism evidence="3 4">
    <name type="scientific">Staphylococcus hsinchuensis</name>
    <dbReference type="NCBI Taxonomy" id="3051183"/>
    <lineage>
        <taxon>Bacteria</taxon>
        <taxon>Bacillati</taxon>
        <taxon>Bacillota</taxon>
        <taxon>Bacilli</taxon>
        <taxon>Bacillales</taxon>
        <taxon>Staphylococcaceae</taxon>
        <taxon>Staphylococcus</taxon>
    </lineage>
</organism>
<protein>
    <submittedName>
        <fullName evidence="3">Type 2 lanthipeptide synthetase LanM</fullName>
    </submittedName>
</protein>
<evidence type="ECO:0000256" key="1">
    <source>
        <dbReference type="SAM" id="Coils"/>
    </source>
</evidence>
<dbReference type="Proteomes" id="UP001436297">
    <property type="component" value="Plasmid unnamed"/>
</dbReference>
<dbReference type="PRINTS" id="PR01950">
    <property type="entry name" value="LANCSUPER"/>
</dbReference>
<keyword evidence="1" id="KW-0175">Coiled coil</keyword>
<accession>A0ABZ3EHL0</accession>
<dbReference type="InterPro" id="IPR017146">
    <property type="entry name" value="Lanti_2_LanM"/>
</dbReference>
<name>A0ABZ3EHL0_9STAP</name>
<evidence type="ECO:0000313" key="3">
    <source>
        <dbReference type="EMBL" id="XAF71652.1"/>
    </source>
</evidence>
<dbReference type="Gene3D" id="1.50.10.20">
    <property type="match status" value="1"/>
</dbReference>
<geneLocation type="plasmid" evidence="3 4">
    <name>unnamed</name>
</geneLocation>
<evidence type="ECO:0000313" key="4">
    <source>
        <dbReference type="Proteomes" id="UP001436297"/>
    </source>
</evidence>
<proteinExistence type="predicted"/>
<feature type="coiled-coil region" evidence="1">
    <location>
        <begin position="482"/>
        <end position="530"/>
    </location>
</feature>
<dbReference type="NCBIfam" id="TIGR03897">
    <property type="entry name" value="lanti_2_LanM"/>
    <property type="match status" value="1"/>
</dbReference>
<reference evidence="3 4" key="1">
    <citation type="journal article" date="2024" name="Pathogens">
        <title>Staphylococcus hsinchuensis sp. nov., Isolated from Soymilk.</title>
        <authorList>
            <person name="Wang Y.T."/>
            <person name="Lin Y.C."/>
            <person name="Hsieh Y.H."/>
            <person name="Lin Y.T."/>
            <person name="Hamada M."/>
            <person name="Chen C.C."/>
            <person name="Liou J.S."/>
            <person name="Lee A.Y."/>
            <person name="Zhang W.L."/>
            <person name="Chen Y.T."/>
            <person name="Huang C.H."/>
        </authorList>
    </citation>
    <scope>NUCLEOTIDE SEQUENCE [LARGE SCALE GENOMIC DNA]</scope>
    <source>
        <strain evidence="3 4">H164</strain>
    </source>
</reference>
<dbReference type="Pfam" id="PF05147">
    <property type="entry name" value="LANC_like"/>
    <property type="match status" value="1"/>
</dbReference>
<evidence type="ECO:0000259" key="2">
    <source>
        <dbReference type="Pfam" id="PF13575"/>
    </source>
</evidence>
<dbReference type="InterPro" id="IPR007822">
    <property type="entry name" value="LANC-like"/>
</dbReference>
<gene>
    <name evidence="3" type="primary">lanM</name>
    <name evidence="3" type="ORF">QQM35_11110</name>
</gene>
<dbReference type="InterPro" id="IPR025410">
    <property type="entry name" value="Lant_dehyd"/>
</dbReference>
<keyword evidence="4" id="KW-1185">Reference proteome</keyword>
<sequence length="864" mass="101147">MEEIIKYIYDSYYKHIYQQKVSDIKKNYEKDINKTLYINIEKNLINLIQQNSWKHLILEYREKYEESIKSTKSDQLINTYIKNYLKSLSDSSPLIQQLNNRVSFYLDYVYEIIKNFHYDKADLSNFLEVGELRNIQIEMGDSHNKGKTVAIIHLETDDKILYKPKSLKPDLFYFEILDFYDKFLKFKPYIPFIIDRETYGWQEYIENDPVKCQKEIEDYYYDLGIQSQVLYFLNASDMHYENIISKGKNPVFIDLETILQPSIQKMKLSDTSYPFLESILHTLLFDYSNHNDDIRFLGGTTNQSYTDNIVSTTIHRNNDAINVIEEISNEEKKSMNIPQDKNGDYHEIYNGIDSFLAGFSDSYNITIDNKLHLVNLIDQMNLNVRSVLRPTYVYAKYIEFFKQLESEDGIFELLADSIKGYKNNEDIANIELINLLNLDVPTFQVNIHSKNLYSAQGDIIIQSFFEESSLEKVSKKIRSANIEDMKKQCKIMKNSIDAYRENIDNSNNYSIRKRKEITTLKHEMNSLKEEILSPHLLNLKYDSFGNAIFAPITYDLYYGLAGIILTLLEYNQCNPSFLNLDVINKFNKKIFNLYKLDYENNFSIYHGRFSYFKYIYLINKYFQYNVAFSEELELLLNDYINYLNEEKNAPLDYLGGVSGVLSLLVDFYEYYDLDFLNKYIIELKSILLERFDLKNYTIGLAHGLSGIALALTKCNNIIKDSNISFVVNNILIKENKIYFIEKEKIPVVWCNGISGMVLARNKIRGKSEKSPSLLLKTLEKQLKSNYLLSGNSQSVCHGSHGNSLVLKALNNDFNDSKEIFATLEFEWTSGFEYPNENYSLFLGKTGQLLNLIHPDHMLINDLLI</sequence>